<keyword evidence="4" id="KW-1185">Reference proteome</keyword>
<dbReference type="AlphaFoldDB" id="A0A261FJN0"/>
<dbReference type="NCBIfam" id="TIGR01552">
    <property type="entry name" value="phd_fam"/>
    <property type="match status" value="1"/>
</dbReference>
<dbReference type="RefSeq" id="WP_094661697.1">
    <property type="nucleotide sequence ID" value="NZ_MWWV01000001.1"/>
</dbReference>
<evidence type="ECO:0000313" key="4">
    <source>
        <dbReference type="Proteomes" id="UP000216444"/>
    </source>
</evidence>
<dbReference type="InterPro" id="IPR036165">
    <property type="entry name" value="YefM-like_sf"/>
</dbReference>
<dbReference type="PANTHER" id="PTHR33713">
    <property type="entry name" value="ANTITOXIN YAFN-RELATED"/>
    <property type="match status" value="1"/>
</dbReference>
<dbReference type="Gene3D" id="3.40.1620.10">
    <property type="entry name" value="YefM-like domain"/>
    <property type="match status" value="1"/>
</dbReference>
<evidence type="ECO:0000256" key="1">
    <source>
        <dbReference type="ARBA" id="ARBA00009981"/>
    </source>
</evidence>
<reference evidence="3 4" key="1">
    <citation type="journal article" date="2017" name="BMC Genomics">
        <title>Comparative genomic and phylogenomic analyses of the Bifidobacteriaceae family.</title>
        <authorList>
            <person name="Lugli G.A."/>
            <person name="Milani C."/>
            <person name="Turroni F."/>
            <person name="Duranti S."/>
            <person name="Mancabelli L."/>
            <person name="Mangifesta M."/>
            <person name="Ferrario C."/>
            <person name="Modesto M."/>
            <person name="Mattarelli P."/>
            <person name="Jiri K."/>
            <person name="van Sinderen D."/>
            <person name="Ventura M."/>
        </authorList>
    </citation>
    <scope>NUCLEOTIDE SEQUENCE [LARGE SCALE GENOMIC DNA]</scope>
    <source>
        <strain evidence="3 4">DSM 100201</strain>
    </source>
</reference>
<name>A0A261FJN0_9BIFI</name>
<sequence length="87" mass="9971">MVQAVAYSTFRQNLKSYMRQVNEDSYVLLVTNTNPDDNVVVMGVDDYDALMETLRVYENPYLRDKVIRGLEQVRSGRVAEHGLVDGE</sequence>
<protein>
    <recommendedName>
        <fullName evidence="2">Antitoxin</fullName>
    </recommendedName>
</protein>
<comment type="function">
    <text evidence="2">Antitoxin component of a type II toxin-antitoxin (TA) system.</text>
</comment>
<dbReference type="Proteomes" id="UP000216444">
    <property type="component" value="Unassembled WGS sequence"/>
</dbReference>
<dbReference type="EMBL" id="MWWV01000001">
    <property type="protein sequence ID" value="OZG59359.1"/>
    <property type="molecule type" value="Genomic_DNA"/>
</dbReference>
<accession>A0A261FJN0</accession>
<comment type="similarity">
    <text evidence="1 2">Belongs to the phD/YefM antitoxin family.</text>
</comment>
<comment type="caution">
    <text evidence="3">The sequence shown here is derived from an EMBL/GenBank/DDBJ whole genome shotgun (WGS) entry which is preliminary data.</text>
</comment>
<evidence type="ECO:0000256" key="2">
    <source>
        <dbReference type="RuleBase" id="RU362080"/>
    </source>
</evidence>
<dbReference type="Pfam" id="PF02604">
    <property type="entry name" value="PhdYeFM_antitox"/>
    <property type="match status" value="1"/>
</dbReference>
<dbReference type="PANTHER" id="PTHR33713:SF6">
    <property type="entry name" value="ANTITOXIN YEFM"/>
    <property type="match status" value="1"/>
</dbReference>
<proteinExistence type="inferred from homology"/>
<dbReference type="SUPFAM" id="SSF143120">
    <property type="entry name" value="YefM-like"/>
    <property type="match status" value="1"/>
</dbReference>
<gene>
    <name evidence="3" type="ORF">BTIS_0090</name>
</gene>
<evidence type="ECO:0000313" key="3">
    <source>
        <dbReference type="EMBL" id="OZG59359.1"/>
    </source>
</evidence>
<dbReference type="InterPro" id="IPR051405">
    <property type="entry name" value="phD/YefM_antitoxin"/>
</dbReference>
<dbReference type="InterPro" id="IPR006442">
    <property type="entry name" value="Antitoxin_Phd/YefM"/>
</dbReference>
<organism evidence="3 4">
    <name type="scientific">Bifidobacterium tissieri</name>
    <dbReference type="NCBI Taxonomy" id="1630162"/>
    <lineage>
        <taxon>Bacteria</taxon>
        <taxon>Bacillati</taxon>
        <taxon>Actinomycetota</taxon>
        <taxon>Actinomycetes</taxon>
        <taxon>Bifidobacteriales</taxon>
        <taxon>Bifidobacteriaceae</taxon>
        <taxon>Bifidobacterium</taxon>
    </lineage>
</organism>